<dbReference type="SUPFAM" id="SSF101473">
    <property type="entry name" value="DhaL-like"/>
    <property type="match status" value="1"/>
</dbReference>
<reference evidence="4 5" key="1">
    <citation type="submission" date="2019-07" db="EMBL/GenBank/DDBJ databases">
        <title>Whole genome shotgun sequence of Agrococcus baldri NBRC 103055.</title>
        <authorList>
            <person name="Hosoyama A."/>
            <person name="Uohara A."/>
            <person name="Ohji S."/>
            <person name="Ichikawa N."/>
        </authorList>
    </citation>
    <scope>NUCLEOTIDE SEQUENCE [LARGE SCALE GENOMIC DNA]</scope>
    <source>
        <strain evidence="4 5">NBRC 103055</strain>
    </source>
</reference>
<protein>
    <recommendedName>
        <fullName evidence="3">DhaL domain-containing protein</fullName>
    </recommendedName>
</protein>
<dbReference type="PROSITE" id="PS51480">
    <property type="entry name" value="DHAL"/>
    <property type="match status" value="1"/>
</dbReference>
<organism evidence="4 5">
    <name type="scientific">Agrococcus baldri</name>
    <dbReference type="NCBI Taxonomy" id="153730"/>
    <lineage>
        <taxon>Bacteria</taxon>
        <taxon>Bacillati</taxon>
        <taxon>Actinomycetota</taxon>
        <taxon>Actinomycetes</taxon>
        <taxon>Micrococcales</taxon>
        <taxon>Microbacteriaceae</taxon>
        <taxon>Agrococcus</taxon>
    </lineage>
</organism>
<keyword evidence="1" id="KW-0808">Transferase</keyword>
<dbReference type="GO" id="GO:0005829">
    <property type="term" value="C:cytosol"/>
    <property type="evidence" value="ECO:0007669"/>
    <property type="project" value="TreeGrafter"/>
</dbReference>
<proteinExistence type="predicted"/>
<dbReference type="PANTHER" id="PTHR28629:SF4">
    <property type="entry name" value="TRIOKINASE_FMN CYCLASE"/>
    <property type="match status" value="1"/>
</dbReference>
<dbReference type="Gene3D" id="1.25.40.340">
    <property type="match status" value="1"/>
</dbReference>
<dbReference type="InterPro" id="IPR004007">
    <property type="entry name" value="DhaL_dom"/>
</dbReference>
<dbReference type="InterPro" id="IPR036117">
    <property type="entry name" value="DhaL_dom_sf"/>
</dbReference>
<keyword evidence="5" id="KW-1185">Reference proteome</keyword>
<dbReference type="AlphaFoldDB" id="A0AA87RAJ4"/>
<dbReference type="GO" id="GO:0004371">
    <property type="term" value="F:glycerone kinase activity"/>
    <property type="evidence" value="ECO:0007669"/>
    <property type="project" value="InterPro"/>
</dbReference>
<evidence type="ECO:0000313" key="5">
    <source>
        <dbReference type="Proteomes" id="UP000321749"/>
    </source>
</evidence>
<accession>A0AA87RAJ4</accession>
<evidence type="ECO:0000256" key="2">
    <source>
        <dbReference type="ARBA" id="ARBA00022777"/>
    </source>
</evidence>
<evidence type="ECO:0000313" key="4">
    <source>
        <dbReference type="EMBL" id="GEK79549.1"/>
    </source>
</evidence>
<dbReference type="Proteomes" id="UP000321749">
    <property type="component" value="Unassembled WGS sequence"/>
</dbReference>
<dbReference type="GO" id="GO:0019563">
    <property type="term" value="P:glycerol catabolic process"/>
    <property type="evidence" value="ECO:0007669"/>
    <property type="project" value="TreeGrafter"/>
</dbReference>
<gene>
    <name evidence="4" type="ORF">ABA31_09000</name>
</gene>
<dbReference type="EMBL" id="BJUU01000004">
    <property type="protein sequence ID" value="GEK79549.1"/>
    <property type="molecule type" value="Genomic_DNA"/>
</dbReference>
<dbReference type="RefSeq" id="WP_186808119.1">
    <property type="nucleotide sequence ID" value="NZ_BJUU01000004.1"/>
</dbReference>
<feature type="domain" description="DhaL" evidence="3">
    <location>
        <begin position="6"/>
        <end position="191"/>
    </location>
</feature>
<name>A0AA87RAJ4_9MICO</name>
<dbReference type="SMART" id="SM01120">
    <property type="entry name" value="Dak2"/>
    <property type="match status" value="1"/>
</dbReference>
<dbReference type="Pfam" id="PF02734">
    <property type="entry name" value="Dak2"/>
    <property type="match status" value="1"/>
</dbReference>
<evidence type="ECO:0000256" key="1">
    <source>
        <dbReference type="ARBA" id="ARBA00022679"/>
    </source>
</evidence>
<dbReference type="InterPro" id="IPR050861">
    <property type="entry name" value="Dihydroxyacetone_Kinase"/>
</dbReference>
<dbReference type="PANTHER" id="PTHR28629">
    <property type="entry name" value="TRIOKINASE/FMN CYCLASE"/>
    <property type="match status" value="1"/>
</dbReference>
<evidence type="ECO:0000259" key="3">
    <source>
        <dbReference type="PROSITE" id="PS51480"/>
    </source>
</evidence>
<keyword evidence="2" id="KW-0418">Kinase</keyword>
<sequence>MQQHDAIVRAALDRIVVALDEAREELDELDAIGDDGNHGTHVLAGATAARAAAAAAPEGQALAAAAEAWAGEEGGANTLWGAMGAAAAAALDEGPTAVIDAALRALESSTEAAIGDKSIVDTLLPALGDAHVHLQRGEPGADAAAHAAGVAEEAAVETAAIEDRFDASSPDLGYPDPGATSSAVILAAIAEVIAELE</sequence>
<comment type="caution">
    <text evidence="4">The sequence shown here is derived from an EMBL/GenBank/DDBJ whole genome shotgun (WGS) entry which is preliminary data.</text>
</comment>